<proteinExistence type="predicted"/>
<reference evidence="1" key="2">
    <citation type="submission" date="2019-01" db="UniProtKB">
        <authorList>
            <consortium name="EnsemblPlants"/>
        </authorList>
    </citation>
    <scope>IDENTIFICATION</scope>
    <source>
        <strain evidence="1">cv. Heinz 1706</strain>
    </source>
</reference>
<reference evidence="1" key="1">
    <citation type="journal article" date="2012" name="Nature">
        <title>The tomato genome sequence provides insights into fleshy fruit evolution.</title>
        <authorList>
            <consortium name="Tomato Genome Consortium"/>
        </authorList>
    </citation>
    <scope>NUCLEOTIDE SEQUENCE [LARGE SCALE GENOMIC DNA]</scope>
    <source>
        <strain evidence="1">cv. Heinz 1706</strain>
    </source>
</reference>
<dbReference type="STRING" id="4081.A0A3Q7EC32"/>
<dbReference type="InParanoid" id="A0A3Q7EC32"/>
<protein>
    <submittedName>
        <fullName evidence="1">Uncharacterized protein</fullName>
    </submittedName>
</protein>
<dbReference type="Proteomes" id="UP000004994">
    <property type="component" value="Chromosome 1"/>
</dbReference>
<accession>A0A3Q7EC32</accession>
<dbReference type="Gramene" id="Solyc01g014820.2.1">
    <property type="protein sequence ID" value="Solyc01g014820.2.1"/>
    <property type="gene ID" value="Solyc01g014820.2"/>
</dbReference>
<dbReference type="PaxDb" id="4081-Solyc01g014820.1.1"/>
<sequence length="147" mass="16607">MLYMMGRDDIVVGVEGEGGILLNGTILPDVGGYLPIIDQGNAPAGYCRYRQAIPVDPRGRSDIDSSFRFIKSFLPQVSFCIKTEWRITLSMFLNHIFSGFTQEETELDTSIKSHGKNCQGPRDAYGSQCWSYHQLIGFSIWVFRKTK</sequence>
<name>A0A3Q7EC32_SOLLC</name>
<dbReference type="EnsemblPlants" id="Solyc01g014820.2.1">
    <property type="protein sequence ID" value="Solyc01g014820.2.1"/>
    <property type="gene ID" value="Solyc01g014820.2"/>
</dbReference>
<dbReference type="PANTHER" id="PTHR46692:SF9">
    <property type="entry name" value="INOSINE_URIDINE-PREFERRING NUCLEOSIDE HYDROLASE DOMAIN-CONTAINING PROTEIN"/>
    <property type="match status" value="1"/>
</dbReference>
<dbReference type="PANTHER" id="PTHR46692">
    <property type="entry name" value="INOSINE-URIDINE PREFERRING NUCLEOSIDE HYDROLASE FAMILY PROTEIN"/>
    <property type="match status" value="1"/>
</dbReference>
<evidence type="ECO:0000313" key="1">
    <source>
        <dbReference type="EnsemblPlants" id="Solyc01g014820.2.1"/>
    </source>
</evidence>
<evidence type="ECO:0000313" key="2">
    <source>
        <dbReference type="Proteomes" id="UP000004994"/>
    </source>
</evidence>
<keyword evidence="2" id="KW-1185">Reference proteome</keyword>
<organism evidence="1">
    <name type="scientific">Solanum lycopersicum</name>
    <name type="common">Tomato</name>
    <name type="synonym">Lycopersicon esculentum</name>
    <dbReference type="NCBI Taxonomy" id="4081"/>
    <lineage>
        <taxon>Eukaryota</taxon>
        <taxon>Viridiplantae</taxon>
        <taxon>Streptophyta</taxon>
        <taxon>Embryophyta</taxon>
        <taxon>Tracheophyta</taxon>
        <taxon>Spermatophyta</taxon>
        <taxon>Magnoliopsida</taxon>
        <taxon>eudicotyledons</taxon>
        <taxon>Gunneridae</taxon>
        <taxon>Pentapetalae</taxon>
        <taxon>asterids</taxon>
        <taxon>lamiids</taxon>
        <taxon>Solanales</taxon>
        <taxon>Solanaceae</taxon>
        <taxon>Solanoideae</taxon>
        <taxon>Solaneae</taxon>
        <taxon>Solanum</taxon>
        <taxon>Solanum subgen. Lycopersicon</taxon>
    </lineage>
</organism>
<dbReference type="AlphaFoldDB" id="A0A3Q7EC32"/>